<name>A0A016S5Z5_9BILA</name>
<evidence type="ECO:0000313" key="2">
    <source>
        <dbReference type="Proteomes" id="UP000024635"/>
    </source>
</evidence>
<sequence>MKQARTCFCGVLHKIRHNFLHFWSDAGRFLDLKSPYRSMRDAKQRRTGCRMQLMRQGTFLRSCCVASIRLSCCVASIISAERVLRFDLS</sequence>
<comment type="caution">
    <text evidence="1">The sequence shown here is derived from an EMBL/GenBank/DDBJ whole genome shotgun (WGS) entry which is preliminary data.</text>
</comment>
<dbReference type="Proteomes" id="UP000024635">
    <property type="component" value="Unassembled WGS sequence"/>
</dbReference>
<organism evidence="1 2">
    <name type="scientific">Ancylostoma ceylanicum</name>
    <dbReference type="NCBI Taxonomy" id="53326"/>
    <lineage>
        <taxon>Eukaryota</taxon>
        <taxon>Metazoa</taxon>
        <taxon>Ecdysozoa</taxon>
        <taxon>Nematoda</taxon>
        <taxon>Chromadorea</taxon>
        <taxon>Rhabditida</taxon>
        <taxon>Rhabditina</taxon>
        <taxon>Rhabditomorpha</taxon>
        <taxon>Strongyloidea</taxon>
        <taxon>Ancylostomatidae</taxon>
        <taxon>Ancylostomatinae</taxon>
        <taxon>Ancylostoma</taxon>
    </lineage>
</organism>
<dbReference type="EMBL" id="JARK01001622">
    <property type="protein sequence ID" value="EYB86065.1"/>
    <property type="molecule type" value="Genomic_DNA"/>
</dbReference>
<reference evidence="2" key="1">
    <citation type="journal article" date="2015" name="Nat. Genet.">
        <title>The genome and transcriptome of the zoonotic hookworm Ancylostoma ceylanicum identify infection-specific gene families.</title>
        <authorList>
            <person name="Schwarz E.M."/>
            <person name="Hu Y."/>
            <person name="Antoshechkin I."/>
            <person name="Miller M.M."/>
            <person name="Sternberg P.W."/>
            <person name="Aroian R.V."/>
        </authorList>
    </citation>
    <scope>NUCLEOTIDE SEQUENCE</scope>
    <source>
        <strain evidence="2">HY135</strain>
    </source>
</reference>
<accession>A0A016S5Z5</accession>
<protein>
    <submittedName>
        <fullName evidence="1">Uncharacterized protein</fullName>
    </submittedName>
</protein>
<proteinExistence type="predicted"/>
<evidence type="ECO:0000313" key="1">
    <source>
        <dbReference type="EMBL" id="EYB86065.1"/>
    </source>
</evidence>
<keyword evidence="2" id="KW-1185">Reference proteome</keyword>
<dbReference type="AlphaFoldDB" id="A0A016S5Z5"/>
<gene>
    <name evidence="1" type="primary">Acey_s0286.g1404</name>
    <name evidence="1" type="ORF">Y032_0286g1404</name>
</gene>